<evidence type="ECO:0000313" key="2">
    <source>
        <dbReference type="EMBL" id="GCA63625.1"/>
    </source>
</evidence>
<feature type="compositionally biased region" description="Polar residues" evidence="1">
    <location>
        <begin position="86"/>
        <end position="102"/>
    </location>
</feature>
<gene>
    <name evidence="2" type="ORF">KIPB_010978</name>
</gene>
<feature type="compositionally biased region" description="Basic and acidic residues" evidence="1">
    <location>
        <begin position="116"/>
        <end position="125"/>
    </location>
</feature>
<dbReference type="EMBL" id="BDIP01004283">
    <property type="protein sequence ID" value="GCA63625.1"/>
    <property type="molecule type" value="Genomic_DNA"/>
</dbReference>
<comment type="caution">
    <text evidence="2">The sequence shown here is derived from an EMBL/GenBank/DDBJ whole genome shotgun (WGS) entry which is preliminary data.</text>
</comment>
<keyword evidence="3" id="KW-1185">Reference proteome</keyword>
<organism evidence="2 3">
    <name type="scientific">Kipferlia bialata</name>
    <dbReference type="NCBI Taxonomy" id="797122"/>
    <lineage>
        <taxon>Eukaryota</taxon>
        <taxon>Metamonada</taxon>
        <taxon>Carpediemonas-like organisms</taxon>
        <taxon>Kipferlia</taxon>
    </lineage>
</organism>
<name>A0A391NQ95_9EUKA</name>
<protein>
    <submittedName>
        <fullName evidence="2">Uncharacterized protein</fullName>
    </submittedName>
</protein>
<accession>A0A391NQ95</accession>
<evidence type="ECO:0000256" key="1">
    <source>
        <dbReference type="SAM" id="MobiDB-lite"/>
    </source>
</evidence>
<evidence type="ECO:0000313" key="3">
    <source>
        <dbReference type="Proteomes" id="UP000265618"/>
    </source>
</evidence>
<dbReference type="AlphaFoldDB" id="A0A391NQ95"/>
<proteinExistence type="predicted"/>
<feature type="region of interest" description="Disordered" evidence="1">
    <location>
        <begin position="30"/>
        <end position="172"/>
    </location>
</feature>
<sequence length="172" mass="18967">MSTAVSKSHAADEEDITAITALLALRSEPVAAAPAASGDQAQEMRSEMQRGREAQRGSRMMEHQQRTTERDERREGGSRHGSQERAGQSSDDQQMRPSSYSPGSARRAAPHPHPHSHSEPERESMRSLPQALQLTHPHSALPTRHSSPLPNLRYALTHSPTPSPRSRYGGER</sequence>
<dbReference type="Proteomes" id="UP000265618">
    <property type="component" value="Unassembled WGS sequence"/>
</dbReference>
<feature type="compositionally biased region" description="Basic and acidic residues" evidence="1">
    <location>
        <begin position="42"/>
        <end position="83"/>
    </location>
</feature>
<reference evidence="2 3" key="1">
    <citation type="journal article" date="2018" name="PLoS ONE">
        <title>The draft genome of Kipferlia bialata reveals reductive genome evolution in fornicate parasites.</title>
        <authorList>
            <person name="Tanifuji G."/>
            <person name="Takabayashi S."/>
            <person name="Kume K."/>
            <person name="Takagi M."/>
            <person name="Nakayama T."/>
            <person name="Kamikawa R."/>
            <person name="Inagaki Y."/>
            <person name="Hashimoto T."/>
        </authorList>
    </citation>
    <scope>NUCLEOTIDE SEQUENCE [LARGE SCALE GENOMIC DNA]</scope>
    <source>
        <strain evidence="2">NY0173</strain>
    </source>
</reference>